<dbReference type="GeneID" id="8298337"/>
<dbReference type="HOGENOM" id="CLU_109474_0_0_1"/>
<keyword evidence="2" id="KW-1185">Reference proteome</keyword>
<dbReference type="Proteomes" id="UP000002037">
    <property type="component" value="Unassembled WGS sequence"/>
</dbReference>
<evidence type="ECO:0000313" key="1">
    <source>
        <dbReference type="EMBL" id="EER33958.1"/>
    </source>
</evidence>
<gene>
    <name evidence="1" type="ORF">CTRG_02775</name>
</gene>
<dbReference type="AlphaFoldDB" id="C5M8Q3"/>
<protein>
    <submittedName>
        <fullName evidence="1">Uncharacterized protein</fullName>
    </submittedName>
</protein>
<dbReference type="eggNOG" id="ENOG502RPID">
    <property type="taxonomic scope" value="Eukaryota"/>
</dbReference>
<dbReference type="KEGG" id="ctp:CTRG_02775"/>
<organism evidence="1 2">
    <name type="scientific">Candida tropicalis (strain ATCC MYA-3404 / T1)</name>
    <name type="common">Yeast</name>
    <dbReference type="NCBI Taxonomy" id="294747"/>
    <lineage>
        <taxon>Eukaryota</taxon>
        <taxon>Fungi</taxon>
        <taxon>Dikarya</taxon>
        <taxon>Ascomycota</taxon>
        <taxon>Saccharomycotina</taxon>
        <taxon>Pichiomycetes</taxon>
        <taxon>Debaryomycetaceae</taxon>
        <taxon>Candida/Lodderomyces clade</taxon>
        <taxon>Candida</taxon>
    </lineage>
</organism>
<sequence>MFQPKFKFRPNTKGLILTKPVINLPTTFKQIEELPTFKNKLLAYYKRFYKLRRFECNPTLYTTKDIPYNTPDLNYQDYVALLKRNFKNISYNTKREVILNLPPLTEEELEERLKNTLVFVFNHTVAKDNPQSDDPIYTIEDLEKTSIDNEETKIISTILRLDNEFPSEIKYDYKLKWFIELNKQLDSVDWEKGPTKKQIKYPLEYMGYKQYLITLMRLNESLKLCL</sequence>
<dbReference type="RefSeq" id="XP_002548479.1">
    <property type="nucleotide sequence ID" value="XM_002548433.1"/>
</dbReference>
<accession>C5M8Q3</accession>
<dbReference type="OrthoDB" id="3991133at2759"/>
<dbReference type="EMBL" id="GG692397">
    <property type="protein sequence ID" value="EER33958.1"/>
    <property type="molecule type" value="Genomic_DNA"/>
</dbReference>
<dbReference type="VEuPathDB" id="FungiDB:CTRG_02775"/>
<name>C5M8Q3_CANTT</name>
<proteinExistence type="predicted"/>
<reference evidence="1 2" key="1">
    <citation type="journal article" date="2009" name="Nature">
        <title>Evolution of pathogenicity and sexual reproduction in eight Candida genomes.</title>
        <authorList>
            <person name="Butler G."/>
            <person name="Rasmussen M.D."/>
            <person name="Lin M.F."/>
            <person name="Santos M.A."/>
            <person name="Sakthikumar S."/>
            <person name="Munro C.A."/>
            <person name="Rheinbay E."/>
            <person name="Grabherr M."/>
            <person name="Forche A."/>
            <person name="Reedy J.L."/>
            <person name="Agrafioti I."/>
            <person name="Arnaud M.B."/>
            <person name="Bates S."/>
            <person name="Brown A.J."/>
            <person name="Brunke S."/>
            <person name="Costanzo M.C."/>
            <person name="Fitzpatrick D.A."/>
            <person name="de Groot P.W."/>
            <person name="Harris D."/>
            <person name="Hoyer L.L."/>
            <person name="Hube B."/>
            <person name="Klis F.M."/>
            <person name="Kodira C."/>
            <person name="Lennard N."/>
            <person name="Logue M.E."/>
            <person name="Martin R."/>
            <person name="Neiman A.M."/>
            <person name="Nikolaou E."/>
            <person name="Quail M.A."/>
            <person name="Quinn J."/>
            <person name="Santos M.C."/>
            <person name="Schmitzberger F.F."/>
            <person name="Sherlock G."/>
            <person name="Shah P."/>
            <person name="Silverstein K.A."/>
            <person name="Skrzypek M.S."/>
            <person name="Soll D."/>
            <person name="Staggs R."/>
            <person name="Stansfield I."/>
            <person name="Stumpf M.P."/>
            <person name="Sudbery P.E."/>
            <person name="Srikantha T."/>
            <person name="Zeng Q."/>
            <person name="Berman J."/>
            <person name="Berriman M."/>
            <person name="Heitman J."/>
            <person name="Gow N.A."/>
            <person name="Lorenz M.C."/>
            <person name="Birren B.W."/>
            <person name="Kellis M."/>
            <person name="Cuomo C.A."/>
        </authorList>
    </citation>
    <scope>NUCLEOTIDE SEQUENCE [LARGE SCALE GENOMIC DNA]</scope>
    <source>
        <strain evidence="2">ATCC MYA-3404 / T1</strain>
    </source>
</reference>
<evidence type="ECO:0000313" key="2">
    <source>
        <dbReference type="Proteomes" id="UP000002037"/>
    </source>
</evidence>